<comment type="caution">
    <text evidence="2">The sequence shown here is derived from an EMBL/GenBank/DDBJ whole genome shotgun (WGS) entry which is preliminary data.</text>
</comment>
<keyword evidence="3" id="KW-1185">Reference proteome</keyword>
<reference evidence="2 3" key="1">
    <citation type="submission" date="2021-06" db="EMBL/GenBank/DDBJ databases">
        <title>Caerostris extrusa draft genome.</title>
        <authorList>
            <person name="Kono N."/>
            <person name="Arakawa K."/>
        </authorList>
    </citation>
    <scope>NUCLEOTIDE SEQUENCE [LARGE SCALE GENOMIC DNA]</scope>
</reference>
<dbReference type="AlphaFoldDB" id="A0AAV4ST72"/>
<gene>
    <name evidence="2" type="ORF">CEXT_675541</name>
</gene>
<accession>A0AAV4ST72</accession>
<evidence type="ECO:0000313" key="2">
    <source>
        <dbReference type="EMBL" id="GIY36511.1"/>
    </source>
</evidence>
<evidence type="ECO:0000256" key="1">
    <source>
        <dbReference type="SAM" id="MobiDB-lite"/>
    </source>
</evidence>
<organism evidence="2 3">
    <name type="scientific">Caerostris extrusa</name>
    <name type="common">Bark spider</name>
    <name type="synonym">Caerostris bankana</name>
    <dbReference type="NCBI Taxonomy" id="172846"/>
    <lineage>
        <taxon>Eukaryota</taxon>
        <taxon>Metazoa</taxon>
        <taxon>Ecdysozoa</taxon>
        <taxon>Arthropoda</taxon>
        <taxon>Chelicerata</taxon>
        <taxon>Arachnida</taxon>
        <taxon>Araneae</taxon>
        <taxon>Araneomorphae</taxon>
        <taxon>Entelegynae</taxon>
        <taxon>Araneoidea</taxon>
        <taxon>Araneidae</taxon>
        <taxon>Caerostris</taxon>
    </lineage>
</organism>
<feature type="region of interest" description="Disordered" evidence="1">
    <location>
        <begin position="65"/>
        <end position="84"/>
    </location>
</feature>
<sequence length="84" mass="9788">MAELRNFRTVVQKCQNVTEKVKDPSDAENSVSVSYLSFSISRENLFRERNAFLLPEFPEIREREKGDSPICVSQRDKGRRSDLH</sequence>
<dbReference type="EMBL" id="BPLR01010059">
    <property type="protein sequence ID" value="GIY36511.1"/>
    <property type="molecule type" value="Genomic_DNA"/>
</dbReference>
<name>A0AAV4ST72_CAEEX</name>
<feature type="compositionally biased region" description="Basic and acidic residues" evidence="1">
    <location>
        <begin position="74"/>
        <end position="84"/>
    </location>
</feature>
<proteinExistence type="predicted"/>
<protein>
    <submittedName>
        <fullName evidence="2">Uncharacterized protein</fullName>
    </submittedName>
</protein>
<dbReference type="Proteomes" id="UP001054945">
    <property type="component" value="Unassembled WGS sequence"/>
</dbReference>
<evidence type="ECO:0000313" key="3">
    <source>
        <dbReference type="Proteomes" id="UP001054945"/>
    </source>
</evidence>